<dbReference type="PROSITE" id="PS51832">
    <property type="entry name" value="HD_GYP"/>
    <property type="match status" value="1"/>
</dbReference>
<dbReference type="SMART" id="SM00471">
    <property type="entry name" value="HDc"/>
    <property type="match status" value="1"/>
</dbReference>
<sequence>MTPKLLEQASNLGIRLTKEDCESAGDTLIMAADATFDELDTVFREAGETGSVMIKDLRQTALPMLIETLSTGSLIQFLVHLRRKDDITLTHSIGVAALSIMLGRWLNLSSEELTDLAVAALLHDIGKLRIERHLLNKPGKLTVGEYEEIKKHTVYGYEMLRNSPDIKELCALPALRHHERLNGTGYPNRLTGDAIDKFSRLIAVTDVFHAMSSNRSYKDRIPFYHVIREMHASAFGQFDPDFTLVFLSKMMETLIGTEVVLSNGKTAVIVALNPSDPFRPLVRVNGRFLDLGRAENLHIMGYSPVN</sequence>
<accession>A0ABR5A9K0</accession>
<dbReference type="CDD" id="cd00077">
    <property type="entry name" value="HDc"/>
    <property type="match status" value="1"/>
</dbReference>
<protein>
    <recommendedName>
        <fullName evidence="1">HD-GYP domain-containing protein</fullName>
    </recommendedName>
</protein>
<evidence type="ECO:0000259" key="1">
    <source>
        <dbReference type="PROSITE" id="PS51832"/>
    </source>
</evidence>
<dbReference type="EMBL" id="JXAL01000001">
    <property type="protein sequence ID" value="KIL37725.1"/>
    <property type="molecule type" value="Genomic_DNA"/>
</dbReference>
<dbReference type="InterPro" id="IPR037522">
    <property type="entry name" value="HD_GYP_dom"/>
</dbReference>
<organism evidence="2 3">
    <name type="scientific">Cohnella kolymensis</name>
    <dbReference type="NCBI Taxonomy" id="1590652"/>
    <lineage>
        <taxon>Bacteria</taxon>
        <taxon>Bacillati</taxon>
        <taxon>Bacillota</taxon>
        <taxon>Bacilli</taxon>
        <taxon>Bacillales</taxon>
        <taxon>Paenibacillaceae</taxon>
        <taxon>Cohnella</taxon>
    </lineage>
</organism>
<evidence type="ECO:0000313" key="2">
    <source>
        <dbReference type="EMBL" id="KIL37725.1"/>
    </source>
</evidence>
<comment type="caution">
    <text evidence="2">The sequence shown here is derived from an EMBL/GenBank/DDBJ whole genome shotgun (WGS) entry which is preliminary data.</text>
</comment>
<dbReference type="InterPro" id="IPR006675">
    <property type="entry name" value="HDIG_dom"/>
</dbReference>
<feature type="domain" description="HD-GYP" evidence="1">
    <location>
        <begin position="66"/>
        <end position="262"/>
    </location>
</feature>
<proteinExistence type="predicted"/>
<dbReference type="Pfam" id="PF13487">
    <property type="entry name" value="HD_5"/>
    <property type="match status" value="1"/>
</dbReference>
<dbReference type="Proteomes" id="UP000054526">
    <property type="component" value="Unassembled WGS sequence"/>
</dbReference>
<dbReference type="NCBIfam" id="TIGR00277">
    <property type="entry name" value="HDIG"/>
    <property type="match status" value="1"/>
</dbReference>
<reference evidence="2 3" key="1">
    <citation type="submission" date="2014-12" db="EMBL/GenBank/DDBJ databases">
        <title>Draft genome sequence of Cohnella kolymensis strain B-2846.</title>
        <authorList>
            <person name="Karlyshev A.V."/>
            <person name="Kudryashova E.B."/>
        </authorList>
    </citation>
    <scope>NUCLEOTIDE SEQUENCE [LARGE SCALE GENOMIC DNA]</scope>
    <source>
        <strain evidence="2 3">VKM B-2846</strain>
    </source>
</reference>
<gene>
    <name evidence="2" type="ORF">SD71_01250</name>
</gene>
<dbReference type="PANTHER" id="PTHR43155">
    <property type="entry name" value="CYCLIC DI-GMP PHOSPHODIESTERASE PA4108-RELATED"/>
    <property type="match status" value="1"/>
</dbReference>
<dbReference type="SUPFAM" id="SSF109604">
    <property type="entry name" value="HD-domain/PDEase-like"/>
    <property type="match status" value="1"/>
</dbReference>
<dbReference type="Gene3D" id="1.10.3210.10">
    <property type="entry name" value="Hypothetical protein af1432"/>
    <property type="match status" value="1"/>
</dbReference>
<evidence type="ECO:0000313" key="3">
    <source>
        <dbReference type="Proteomes" id="UP000054526"/>
    </source>
</evidence>
<keyword evidence="3" id="KW-1185">Reference proteome</keyword>
<dbReference type="PANTHER" id="PTHR43155:SF2">
    <property type="entry name" value="CYCLIC DI-GMP PHOSPHODIESTERASE PA4108"/>
    <property type="match status" value="1"/>
</dbReference>
<dbReference type="InterPro" id="IPR003607">
    <property type="entry name" value="HD/PDEase_dom"/>
</dbReference>
<name>A0ABR5A9K0_9BACL</name>